<evidence type="ECO:0000256" key="5">
    <source>
        <dbReference type="ARBA" id="ARBA00022827"/>
    </source>
</evidence>
<evidence type="ECO:0000313" key="16">
    <source>
        <dbReference type="Proteomes" id="UP000183561"/>
    </source>
</evidence>
<reference evidence="16" key="1">
    <citation type="submission" date="2016-10" db="EMBL/GenBank/DDBJ databases">
        <authorList>
            <person name="Varghese N."/>
            <person name="Submissions S."/>
        </authorList>
    </citation>
    <scope>NUCLEOTIDE SEQUENCE [LARGE SCALE GENOMIC DNA]</scope>
    <source>
        <strain evidence="16">DSM 44498</strain>
    </source>
</reference>
<evidence type="ECO:0000256" key="8">
    <source>
        <dbReference type="ARBA" id="ARBA00040394"/>
    </source>
</evidence>
<dbReference type="FunFam" id="1.20.140.10:FF:000001">
    <property type="entry name" value="Acyl-CoA dehydrogenase"/>
    <property type="match status" value="1"/>
</dbReference>
<dbReference type="SUPFAM" id="SSF56645">
    <property type="entry name" value="Acyl-CoA dehydrogenase NM domain-like"/>
    <property type="match status" value="1"/>
</dbReference>
<keyword evidence="5 11" id="KW-0274">FAD</keyword>
<dbReference type="Gene3D" id="2.40.110.10">
    <property type="entry name" value="Butyryl-CoA Dehydrogenase, subunit A, domain 2"/>
    <property type="match status" value="1"/>
</dbReference>
<comment type="pathway">
    <text evidence="2">Siderophore biosynthesis; mycobactin biosynthesis.</text>
</comment>
<dbReference type="GO" id="GO:0050660">
    <property type="term" value="F:flavin adenine dinucleotide binding"/>
    <property type="evidence" value="ECO:0007669"/>
    <property type="project" value="InterPro"/>
</dbReference>
<dbReference type="AlphaFoldDB" id="A0A1H4X6V7"/>
<sequence length="382" mass="41282">MQRNIFDSDHDAFRDTVRQFIGKEVVPHIGEWEAAGLVPRELFTKTAEIGINGLQVPEEFGGGGIDSFLFNAIVIEEIGYAAATLGGLQVHLSTVLPYFFEYADADQKSRWFPGFADGTLVSSIAMTEPGTGSDLAGMATSAVRDGGDWILNGAKTFITGGINADLVIVVARTNRDVANRRDGLSLLVVEAGMNGFTRGRNLDKLGLKAQDTAELLFDNVRVPARNLLGEEGAAFSMLARNLPQERLTIAVNAQATATAALNLGSDYVKDRKVFGQRVADFQNTKFVLADCATELEAGQALVDRALVALDDGTLSVADAAKVKLFCTEMQARVIDRCLQLHGGYGYMREYPITRLYADARVTRIFGGTSEVMKSVISRSLGL</sequence>
<evidence type="ECO:0000256" key="9">
    <source>
        <dbReference type="ARBA" id="ARBA00042660"/>
    </source>
</evidence>
<dbReference type="Pfam" id="PF00441">
    <property type="entry name" value="Acyl-CoA_dh_1"/>
    <property type="match status" value="1"/>
</dbReference>
<dbReference type="InterPro" id="IPR037069">
    <property type="entry name" value="AcylCoA_DH/ox_N_sf"/>
</dbReference>
<evidence type="ECO:0000256" key="3">
    <source>
        <dbReference type="ARBA" id="ARBA00009347"/>
    </source>
</evidence>
<evidence type="ECO:0000256" key="4">
    <source>
        <dbReference type="ARBA" id="ARBA00022630"/>
    </source>
</evidence>
<feature type="domain" description="Acyl-CoA oxidase/dehydrogenase middle" evidence="13">
    <location>
        <begin position="123"/>
        <end position="220"/>
    </location>
</feature>
<evidence type="ECO:0000256" key="2">
    <source>
        <dbReference type="ARBA" id="ARBA00005102"/>
    </source>
</evidence>
<dbReference type="EMBL" id="FNSV01000005">
    <property type="protein sequence ID" value="SED01287.1"/>
    <property type="molecule type" value="Genomic_DNA"/>
</dbReference>
<comment type="function">
    <text evidence="7">Catalyzes the dehydrogenation at the alpha-beta position of ACP-bound acyl chains. This results in the introduction of a double bond in the lipidic chain, which is further transferred to the epsilon-amino group of lysine residue in the mycobactin core by MbtK.</text>
</comment>
<evidence type="ECO:0000256" key="10">
    <source>
        <dbReference type="ARBA" id="ARBA00052546"/>
    </source>
</evidence>
<gene>
    <name evidence="15" type="ORF">SAMN04490239_6401</name>
</gene>
<proteinExistence type="inferred from homology"/>
<dbReference type="Pfam" id="PF02770">
    <property type="entry name" value="Acyl-CoA_dh_M"/>
    <property type="match status" value="1"/>
</dbReference>
<comment type="cofactor">
    <cofactor evidence="1 11">
        <name>FAD</name>
        <dbReference type="ChEBI" id="CHEBI:57692"/>
    </cofactor>
</comment>
<keyword evidence="16" id="KW-1185">Reference proteome</keyword>
<dbReference type="InterPro" id="IPR006089">
    <property type="entry name" value="Acyl-CoA_DH_CS"/>
</dbReference>
<comment type="catalytic activity">
    <reaction evidence="10">
        <text>a 2,3-saturated acyl-CoA + A = a 2,3-dehydroacyl-CoA + AH2</text>
        <dbReference type="Rhea" id="RHEA:48608"/>
        <dbReference type="ChEBI" id="CHEBI:13193"/>
        <dbReference type="ChEBI" id="CHEBI:17499"/>
        <dbReference type="ChEBI" id="CHEBI:60015"/>
        <dbReference type="ChEBI" id="CHEBI:65111"/>
    </reaction>
</comment>
<evidence type="ECO:0000259" key="12">
    <source>
        <dbReference type="Pfam" id="PF00441"/>
    </source>
</evidence>
<dbReference type="Gene3D" id="1.20.140.10">
    <property type="entry name" value="Butyryl-CoA Dehydrogenase, subunit A, domain 3"/>
    <property type="match status" value="1"/>
</dbReference>
<evidence type="ECO:0000259" key="13">
    <source>
        <dbReference type="Pfam" id="PF02770"/>
    </source>
</evidence>
<dbReference type="Pfam" id="PF02771">
    <property type="entry name" value="Acyl-CoA_dh_N"/>
    <property type="match status" value="1"/>
</dbReference>
<evidence type="ECO:0000313" key="15">
    <source>
        <dbReference type="EMBL" id="SED01287.1"/>
    </source>
</evidence>
<organism evidence="15 16">
    <name type="scientific">Rhodococcus koreensis</name>
    <dbReference type="NCBI Taxonomy" id="99653"/>
    <lineage>
        <taxon>Bacteria</taxon>
        <taxon>Bacillati</taxon>
        <taxon>Actinomycetota</taxon>
        <taxon>Actinomycetes</taxon>
        <taxon>Mycobacteriales</taxon>
        <taxon>Nocardiaceae</taxon>
        <taxon>Rhodococcus</taxon>
    </lineage>
</organism>
<dbReference type="InterPro" id="IPR009100">
    <property type="entry name" value="AcylCoA_DH/oxidase_NM_dom_sf"/>
</dbReference>
<dbReference type="PANTHER" id="PTHR48083">
    <property type="entry name" value="MEDIUM-CHAIN SPECIFIC ACYL-COA DEHYDROGENASE, MITOCHONDRIAL-RELATED"/>
    <property type="match status" value="1"/>
</dbReference>
<accession>A0A1H4X6V7</accession>
<dbReference type="InterPro" id="IPR006091">
    <property type="entry name" value="Acyl-CoA_Oxase/DH_mid-dom"/>
</dbReference>
<dbReference type="Gene3D" id="1.10.540.10">
    <property type="entry name" value="Acyl-CoA dehydrogenase/oxidase, N-terminal domain"/>
    <property type="match status" value="1"/>
</dbReference>
<keyword evidence="6 11" id="KW-0560">Oxidoreductase</keyword>
<dbReference type="InterPro" id="IPR046373">
    <property type="entry name" value="Acyl-CoA_Oxase/DH_mid-dom_sf"/>
</dbReference>
<dbReference type="InterPro" id="IPR050741">
    <property type="entry name" value="Acyl-CoA_dehydrogenase"/>
</dbReference>
<dbReference type="InterPro" id="IPR013786">
    <property type="entry name" value="AcylCoA_DH/ox_N"/>
</dbReference>
<feature type="domain" description="Acyl-CoA dehydrogenase/oxidase C-terminal" evidence="12">
    <location>
        <begin position="238"/>
        <end position="380"/>
    </location>
</feature>
<comment type="similarity">
    <text evidence="3 11">Belongs to the acyl-CoA dehydrogenase family.</text>
</comment>
<dbReference type="Proteomes" id="UP000183561">
    <property type="component" value="Unassembled WGS sequence"/>
</dbReference>
<evidence type="ECO:0000256" key="7">
    <source>
        <dbReference type="ARBA" id="ARBA00037085"/>
    </source>
</evidence>
<dbReference type="InterPro" id="IPR036250">
    <property type="entry name" value="AcylCo_DH-like_C"/>
</dbReference>
<dbReference type="OrthoDB" id="8876745at2"/>
<dbReference type="PANTHER" id="PTHR48083:SF20">
    <property type="entry name" value="LONG-CHAIN SPECIFIC ACYL-COA DEHYDROGENASE, MITOCHONDRIAL"/>
    <property type="match status" value="1"/>
</dbReference>
<evidence type="ECO:0000256" key="6">
    <source>
        <dbReference type="ARBA" id="ARBA00023002"/>
    </source>
</evidence>
<dbReference type="InterPro" id="IPR009075">
    <property type="entry name" value="AcylCo_DH/oxidase_C"/>
</dbReference>
<evidence type="ECO:0000256" key="1">
    <source>
        <dbReference type="ARBA" id="ARBA00001974"/>
    </source>
</evidence>
<dbReference type="FunFam" id="2.40.110.10:FF:000002">
    <property type="entry name" value="Acyl-CoA dehydrogenase fadE12"/>
    <property type="match status" value="1"/>
</dbReference>
<protein>
    <recommendedName>
        <fullName evidence="8">Acyl-[acyl-carrier-protein] dehydrogenase MbtN</fullName>
    </recommendedName>
    <alternativeName>
        <fullName evidence="9">Mycobactin synthase protein N</fullName>
    </alternativeName>
</protein>
<dbReference type="GO" id="GO:0003995">
    <property type="term" value="F:acyl-CoA dehydrogenase activity"/>
    <property type="evidence" value="ECO:0007669"/>
    <property type="project" value="InterPro"/>
</dbReference>
<dbReference type="PROSITE" id="PS00073">
    <property type="entry name" value="ACYL_COA_DH_2"/>
    <property type="match status" value="1"/>
</dbReference>
<evidence type="ECO:0000256" key="11">
    <source>
        <dbReference type="RuleBase" id="RU362125"/>
    </source>
</evidence>
<dbReference type="PIRSF" id="PIRSF016578">
    <property type="entry name" value="HsaA"/>
    <property type="match status" value="1"/>
</dbReference>
<keyword evidence="4 11" id="KW-0285">Flavoprotein</keyword>
<feature type="domain" description="Acyl-CoA dehydrogenase/oxidase N-terminal" evidence="14">
    <location>
        <begin position="8"/>
        <end position="118"/>
    </location>
</feature>
<dbReference type="RefSeq" id="WP_072936925.1">
    <property type="nucleotide sequence ID" value="NZ_FNSV01000005.1"/>
</dbReference>
<dbReference type="SUPFAM" id="SSF47203">
    <property type="entry name" value="Acyl-CoA dehydrogenase C-terminal domain-like"/>
    <property type="match status" value="1"/>
</dbReference>
<dbReference type="GO" id="GO:0033539">
    <property type="term" value="P:fatty acid beta-oxidation using acyl-CoA dehydrogenase"/>
    <property type="evidence" value="ECO:0007669"/>
    <property type="project" value="TreeGrafter"/>
</dbReference>
<evidence type="ECO:0000259" key="14">
    <source>
        <dbReference type="Pfam" id="PF02771"/>
    </source>
</evidence>
<dbReference type="GO" id="GO:0005737">
    <property type="term" value="C:cytoplasm"/>
    <property type="evidence" value="ECO:0007669"/>
    <property type="project" value="TreeGrafter"/>
</dbReference>
<name>A0A1H4X6V7_9NOCA</name>